<accession>A0A9J5WTS6</accession>
<name>A0A9J5WTS6_SOLCO</name>
<sequence length="110" mass="12786">MEPVCHHCQKDPFRKSNIPQSSPQHLMVTQNFDVIYAKNIYGPPLRPWLWIQFVATTKIACLLGQTSHRVGKFPILPIFVRYSPRYFMLTQNSNVIYAKNLHGPPLRHSL</sequence>
<evidence type="ECO:0000313" key="2">
    <source>
        <dbReference type="Proteomes" id="UP000824120"/>
    </source>
</evidence>
<evidence type="ECO:0000313" key="1">
    <source>
        <dbReference type="EMBL" id="KAG5578695.1"/>
    </source>
</evidence>
<gene>
    <name evidence="1" type="ORF">H5410_049322</name>
</gene>
<dbReference type="Proteomes" id="UP000824120">
    <property type="component" value="Chromosome 10"/>
</dbReference>
<dbReference type="EMBL" id="JACXVP010000010">
    <property type="protein sequence ID" value="KAG5578695.1"/>
    <property type="molecule type" value="Genomic_DNA"/>
</dbReference>
<protein>
    <submittedName>
        <fullName evidence="1">Uncharacterized protein</fullName>
    </submittedName>
</protein>
<keyword evidence="2" id="KW-1185">Reference proteome</keyword>
<comment type="caution">
    <text evidence="1">The sequence shown here is derived from an EMBL/GenBank/DDBJ whole genome shotgun (WGS) entry which is preliminary data.</text>
</comment>
<dbReference type="AlphaFoldDB" id="A0A9J5WTS6"/>
<proteinExistence type="predicted"/>
<organism evidence="1 2">
    <name type="scientific">Solanum commersonii</name>
    <name type="common">Commerson's wild potato</name>
    <name type="synonym">Commerson's nightshade</name>
    <dbReference type="NCBI Taxonomy" id="4109"/>
    <lineage>
        <taxon>Eukaryota</taxon>
        <taxon>Viridiplantae</taxon>
        <taxon>Streptophyta</taxon>
        <taxon>Embryophyta</taxon>
        <taxon>Tracheophyta</taxon>
        <taxon>Spermatophyta</taxon>
        <taxon>Magnoliopsida</taxon>
        <taxon>eudicotyledons</taxon>
        <taxon>Gunneridae</taxon>
        <taxon>Pentapetalae</taxon>
        <taxon>asterids</taxon>
        <taxon>lamiids</taxon>
        <taxon>Solanales</taxon>
        <taxon>Solanaceae</taxon>
        <taxon>Solanoideae</taxon>
        <taxon>Solaneae</taxon>
        <taxon>Solanum</taxon>
    </lineage>
</organism>
<reference evidence="1 2" key="1">
    <citation type="submission" date="2020-09" db="EMBL/GenBank/DDBJ databases">
        <title>De no assembly of potato wild relative species, Solanum commersonii.</title>
        <authorList>
            <person name="Cho K."/>
        </authorList>
    </citation>
    <scope>NUCLEOTIDE SEQUENCE [LARGE SCALE GENOMIC DNA]</scope>
    <source>
        <strain evidence="1">LZ3.2</strain>
        <tissue evidence="1">Leaf</tissue>
    </source>
</reference>